<organism evidence="6 7">
    <name type="scientific">Cellulomonas bogoriensis 69B4 = DSM 16987</name>
    <dbReference type="NCBI Taxonomy" id="1386082"/>
    <lineage>
        <taxon>Bacteria</taxon>
        <taxon>Bacillati</taxon>
        <taxon>Actinomycetota</taxon>
        <taxon>Actinomycetes</taxon>
        <taxon>Micrococcales</taxon>
        <taxon>Cellulomonadaceae</taxon>
        <taxon>Cellulomonas</taxon>
    </lineage>
</organism>
<evidence type="ECO:0000256" key="3">
    <source>
        <dbReference type="ARBA" id="ARBA00023125"/>
    </source>
</evidence>
<name>A0A0A0BIT4_9CELL</name>
<dbReference type="GO" id="GO:0003700">
    <property type="term" value="F:DNA-binding transcription factor activity"/>
    <property type="evidence" value="ECO:0007669"/>
    <property type="project" value="TreeGrafter"/>
</dbReference>
<dbReference type="AlphaFoldDB" id="A0A0A0BIT4"/>
<keyword evidence="7" id="KW-1185">Reference proteome</keyword>
<evidence type="ECO:0000313" key="6">
    <source>
        <dbReference type="EMBL" id="KGM08428.1"/>
    </source>
</evidence>
<accession>A0A0A0BIT4</accession>
<feature type="non-terminal residue" evidence="6">
    <location>
        <position position="176"/>
    </location>
</feature>
<gene>
    <name evidence="6" type="ORF">N869_10590</name>
</gene>
<dbReference type="Gene3D" id="3.40.190.290">
    <property type="match status" value="1"/>
</dbReference>
<dbReference type="PANTHER" id="PTHR30346:SF0">
    <property type="entry name" value="HCA OPERON TRANSCRIPTIONAL ACTIVATOR HCAR"/>
    <property type="match status" value="1"/>
</dbReference>
<dbReference type="InterPro" id="IPR005119">
    <property type="entry name" value="LysR_subst-bd"/>
</dbReference>
<dbReference type="Gene3D" id="3.40.190.10">
    <property type="entry name" value="Periplasmic binding protein-like II"/>
    <property type="match status" value="2"/>
</dbReference>
<proteinExistence type="inferred from homology"/>
<dbReference type="EMBL" id="AXCZ01000337">
    <property type="protein sequence ID" value="KGM08428.1"/>
    <property type="molecule type" value="Genomic_DNA"/>
</dbReference>
<keyword evidence="3" id="KW-0238">DNA-binding</keyword>
<keyword evidence="4" id="KW-0804">Transcription</keyword>
<protein>
    <submittedName>
        <fullName evidence="6">LysR family transcriptional regulator</fullName>
    </submittedName>
</protein>
<evidence type="ECO:0000256" key="4">
    <source>
        <dbReference type="ARBA" id="ARBA00023163"/>
    </source>
</evidence>
<dbReference type="GO" id="GO:0032993">
    <property type="term" value="C:protein-DNA complex"/>
    <property type="evidence" value="ECO:0007669"/>
    <property type="project" value="TreeGrafter"/>
</dbReference>
<comment type="similarity">
    <text evidence="1">Belongs to the LysR transcriptional regulatory family.</text>
</comment>
<dbReference type="Pfam" id="PF03466">
    <property type="entry name" value="LysR_substrate"/>
    <property type="match status" value="1"/>
</dbReference>
<feature type="domain" description="LysR substrate-binding" evidence="5">
    <location>
        <begin position="16"/>
        <end position="174"/>
    </location>
</feature>
<evidence type="ECO:0000313" key="7">
    <source>
        <dbReference type="Proteomes" id="UP000054314"/>
    </source>
</evidence>
<dbReference type="SUPFAM" id="SSF53850">
    <property type="entry name" value="Periplasmic binding protein-like II"/>
    <property type="match status" value="1"/>
</dbReference>
<sequence length="176" mass="19093">MPGTTPQKWVAAWRDRTDVPLELVHAPVTDQLTLIRAGDVDMGLVRLGERPHDLHAIPLYTETTVVVVPADHVLTAVDEVSTDDLEGEVVIRTLDDPLTWQSHPGQPAVGPPPDVAGAVELVAAGVGLLVVPQSLARLHHRRDLTYRPLTGAPTSTVQLAWHPDRADERTETFVGV</sequence>
<dbReference type="CDD" id="cd08414">
    <property type="entry name" value="PBP2_LTTR_aromatics_like"/>
    <property type="match status" value="1"/>
</dbReference>
<dbReference type="Proteomes" id="UP000054314">
    <property type="component" value="Unassembled WGS sequence"/>
</dbReference>
<reference evidence="6 7" key="1">
    <citation type="submission" date="2013-08" db="EMBL/GenBank/DDBJ databases">
        <title>Genome sequencing of Cellulomonas bogoriensis 69B4.</title>
        <authorList>
            <person name="Chen F."/>
            <person name="Li Y."/>
            <person name="Wang G."/>
        </authorList>
    </citation>
    <scope>NUCLEOTIDE SEQUENCE [LARGE SCALE GENOMIC DNA]</scope>
    <source>
        <strain evidence="6 7">69B4</strain>
    </source>
</reference>
<dbReference type="PANTHER" id="PTHR30346">
    <property type="entry name" value="TRANSCRIPTIONAL DUAL REGULATOR HCAR-RELATED"/>
    <property type="match status" value="1"/>
</dbReference>
<evidence type="ECO:0000259" key="5">
    <source>
        <dbReference type="Pfam" id="PF03466"/>
    </source>
</evidence>
<comment type="caution">
    <text evidence="6">The sequence shown here is derived from an EMBL/GenBank/DDBJ whole genome shotgun (WGS) entry which is preliminary data.</text>
</comment>
<evidence type="ECO:0000256" key="2">
    <source>
        <dbReference type="ARBA" id="ARBA00023015"/>
    </source>
</evidence>
<keyword evidence="2" id="KW-0805">Transcription regulation</keyword>
<dbReference type="RefSeq" id="WP_052105649.1">
    <property type="nucleotide sequence ID" value="NZ_AXCZ01000337.1"/>
</dbReference>
<evidence type="ECO:0000256" key="1">
    <source>
        <dbReference type="ARBA" id="ARBA00009437"/>
    </source>
</evidence>
<dbReference type="GO" id="GO:0003677">
    <property type="term" value="F:DNA binding"/>
    <property type="evidence" value="ECO:0007669"/>
    <property type="project" value="UniProtKB-KW"/>
</dbReference>